<dbReference type="RefSeq" id="WP_209006457.1">
    <property type="nucleotide sequence ID" value="NZ_CP031778.1"/>
</dbReference>
<organism evidence="1 2">
    <name type="scientific">Bacillus cereus</name>
    <dbReference type="NCBI Taxonomy" id="1396"/>
    <lineage>
        <taxon>Bacteria</taxon>
        <taxon>Bacillati</taxon>
        <taxon>Bacillota</taxon>
        <taxon>Bacilli</taxon>
        <taxon>Bacillales</taxon>
        <taxon>Bacillaceae</taxon>
        <taxon>Bacillus</taxon>
        <taxon>Bacillus cereus group</taxon>
    </lineage>
</organism>
<sequence>MPNVLIVSQIFELNRNYIIFIIEIKAVQLFVLGASRIIVLPPGGFIKLKVSSADKLRITEPVKLTSMDATKDGLVPIPPVISPVTGAAP</sequence>
<evidence type="ECO:0000313" key="1">
    <source>
        <dbReference type="EMBL" id="QDZ76966.1"/>
    </source>
</evidence>
<name>A0A9X7M212_BACCE</name>
<dbReference type="AlphaFoldDB" id="A0A9X7M212"/>
<proteinExistence type="predicted"/>
<dbReference type="Proteomes" id="UP000321735">
    <property type="component" value="Chromosome"/>
</dbReference>
<evidence type="ECO:0000313" key="2">
    <source>
        <dbReference type="Proteomes" id="UP000321735"/>
    </source>
</evidence>
<accession>A0A9X7M212</accession>
<dbReference type="EMBL" id="CP031778">
    <property type="protein sequence ID" value="QDZ76966.1"/>
    <property type="molecule type" value="Genomic_DNA"/>
</dbReference>
<gene>
    <name evidence="1" type="ORF">D0437_29685</name>
</gene>
<reference evidence="1 2" key="1">
    <citation type="journal article" date="2019" name="Ecotoxicol. Environ. Saf.">
        <title>Microbial characterization of heavy metal resistant bacterial strains isolated from an electroplating wastewater treatment plant.</title>
        <authorList>
            <person name="Cai X."/>
            <person name="Zheng X."/>
            <person name="Zhang D."/>
            <person name="Iqbal W."/>
            <person name="Liu C."/>
            <person name="Yang B."/>
            <person name="Zhao X."/>
            <person name="Lu X."/>
            <person name="Mao Y."/>
        </authorList>
    </citation>
    <scope>NUCLEOTIDE SEQUENCE [LARGE SCALE GENOMIC DNA]</scope>
    <source>
        <strain evidence="1 2">Co1-1</strain>
    </source>
</reference>
<protein>
    <submittedName>
        <fullName evidence="1">Uncharacterized protein</fullName>
    </submittedName>
</protein>